<gene>
    <name evidence="1" type="ORF">EV199_2013</name>
</gene>
<dbReference type="AlphaFoldDB" id="A0A4Q7N524"/>
<keyword evidence="2" id="KW-1185">Reference proteome</keyword>
<evidence type="ECO:0008006" key="3">
    <source>
        <dbReference type="Google" id="ProtNLM"/>
    </source>
</evidence>
<dbReference type="Proteomes" id="UP000293874">
    <property type="component" value="Unassembled WGS sequence"/>
</dbReference>
<reference evidence="1 2" key="1">
    <citation type="submission" date="2019-02" db="EMBL/GenBank/DDBJ databases">
        <title>Genomic Encyclopedia of Type Strains, Phase IV (KMG-IV): sequencing the most valuable type-strain genomes for metagenomic binning, comparative biology and taxonomic classification.</title>
        <authorList>
            <person name="Goeker M."/>
        </authorList>
    </citation>
    <scope>NUCLEOTIDE SEQUENCE [LARGE SCALE GENOMIC DNA]</scope>
    <source>
        <strain evidence="1 2">DSM 18116</strain>
    </source>
</reference>
<proteinExistence type="predicted"/>
<sequence length="165" mass="19039">MFFAGLLFLLCNATQAQYEYLLNKTYSARCDSLWRIGEAVYGHRDTAGAFSITKPILRVAQQHHDAALEVELKARTVLAEYYWASTNEYELALDEYKKLERLLAEVSIDEQYPEKTKVLFEIGNSHFCFKDYNSAIYYTCALQYGLQLQGAGQDRFFRSLPHPPL</sequence>
<accession>A0A4Q7N524</accession>
<protein>
    <recommendedName>
        <fullName evidence="3">Tetratricopeptide repeat protein</fullName>
    </recommendedName>
</protein>
<dbReference type="EMBL" id="SGXA01000001">
    <property type="protein sequence ID" value="RZS76135.1"/>
    <property type="molecule type" value="Genomic_DNA"/>
</dbReference>
<comment type="caution">
    <text evidence="1">The sequence shown here is derived from an EMBL/GenBank/DDBJ whole genome shotgun (WGS) entry which is preliminary data.</text>
</comment>
<evidence type="ECO:0000313" key="1">
    <source>
        <dbReference type="EMBL" id="RZS76135.1"/>
    </source>
</evidence>
<evidence type="ECO:0000313" key="2">
    <source>
        <dbReference type="Proteomes" id="UP000293874"/>
    </source>
</evidence>
<organism evidence="1 2">
    <name type="scientific">Pseudobacter ginsenosidimutans</name>
    <dbReference type="NCBI Taxonomy" id="661488"/>
    <lineage>
        <taxon>Bacteria</taxon>
        <taxon>Pseudomonadati</taxon>
        <taxon>Bacteroidota</taxon>
        <taxon>Chitinophagia</taxon>
        <taxon>Chitinophagales</taxon>
        <taxon>Chitinophagaceae</taxon>
        <taxon>Pseudobacter</taxon>
    </lineage>
</organism>
<name>A0A4Q7N524_9BACT</name>